<dbReference type="InterPro" id="IPR009057">
    <property type="entry name" value="Homeodomain-like_sf"/>
</dbReference>
<keyword evidence="7" id="KW-1185">Reference proteome</keyword>
<organism evidence="6 7">
    <name type="scientific">Tsukamurella soli</name>
    <dbReference type="NCBI Taxonomy" id="644556"/>
    <lineage>
        <taxon>Bacteria</taxon>
        <taxon>Bacillati</taxon>
        <taxon>Actinomycetota</taxon>
        <taxon>Actinomycetes</taxon>
        <taxon>Mycobacteriales</taxon>
        <taxon>Tsukamurellaceae</taxon>
        <taxon>Tsukamurella</taxon>
    </lineage>
</organism>
<keyword evidence="2 4" id="KW-0238">DNA-binding</keyword>
<dbReference type="RefSeq" id="WP_344996473.1">
    <property type="nucleotide sequence ID" value="NZ_BAABFR010000038.1"/>
</dbReference>
<dbReference type="PANTHER" id="PTHR47506:SF1">
    <property type="entry name" value="HTH-TYPE TRANSCRIPTIONAL REGULATOR YJDC"/>
    <property type="match status" value="1"/>
</dbReference>
<evidence type="ECO:0000256" key="4">
    <source>
        <dbReference type="PROSITE-ProRule" id="PRU00335"/>
    </source>
</evidence>
<dbReference type="Gene3D" id="1.10.357.10">
    <property type="entry name" value="Tetracycline Repressor, domain 2"/>
    <property type="match status" value="1"/>
</dbReference>
<name>A0ABP8JQN5_9ACTN</name>
<evidence type="ECO:0000313" key="7">
    <source>
        <dbReference type="Proteomes" id="UP001500635"/>
    </source>
</evidence>
<dbReference type="EMBL" id="BAABFR010000038">
    <property type="protein sequence ID" value="GAA4394506.1"/>
    <property type="molecule type" value="Genomic_DNA"/>
</dbReference>
<proteinExistence type="predicted"/>
<dbReference type="PANTHER" id="PTHR47506">
    <property type="entry name" value="TRANSCRIPTIONAL REGULATORY PROTEIN"/>
    <property type="match status" value="1"/>
</dbReference>
<evidence type="ECO:0000256" key="3">
    <source>
        <dbReference type="ARBA" id="ARBA00023163"/>
    </source>
</evidence>
<sequence>MGRPTLHDRDALLDAAIRLFARDGARGLTVAAVAREAGAPSGSVYHRFPDRPTLLASVWLRTVRRFHEAYVEAAAVSPSPSAAVAAVAWTVEWCRAHLEEALVLQAGVTAFAPGEWRADSVRDWNQLRDRQSEAIDIVVRSVAAQSGRSTAEVGFAMFDLPLAVVRRHLLTGSPPPAESTGLARGLAAAILLAGSTREA</sequence>
<dbReference type="PROSITE" id="PS50977">
    <property type="entry name" value="HTH_TETR_2"/>
    <property type="match status" value="1"/>
</dbReference>
<dbReference type="Proteomes" id="UP001500635">
    <property type="component" value="Unassembled WGS sequence"/>
</dbReference>
<gene>
    <name evidence="6" type="ORF">GCM10023147_26640</name>
</gene>
<evidence type="ECO:0000256" key="2">
    <source>
        <dbReference type="ARBA" id="ARBA00023125"/>
    </source>
</evidence>
<feature type="domain" description="HTH tetR-type" evidence="5">
    <location>
        <begin position="6"/>
        <end position="66"/>
    </location>
</feature>
<keyword evidence="1" id="KW-0805">Transcription regulation</keyword>
<comment type="caution">
    <text evidence="6">The sequence shown here is derived from an EMBL/GenBank/DDBJ whole genome shotgun (WGS) entry which is preliminary data.</text>
</comment>
<dbReference type="InterPro" id="IPR001647">
    <property type="entry name" value="HTH_TetR"/>
</dbReference>
<evidence type="ECO:0000256" key="1">
    <source>
        <dbReference type="ARBA" id="ARBA00023015"/>
    </source>
</evidence>
<evidence type="ECO:0000259" key="5">
    <source>
        <dbReference type="PROSITE" id="PS50977"/>
    </source>
</evidence>
<keyword evidence="3" id="KW-0804">Transcription</keyword>
<reference evidence="7" key="1">
    <citation type="journal article" date="2019" name="Int. J. Syst. Evol. Microbiol.">
        <title>The Global Catalogue of Microorganisms (GCM) 10K type strain sequencing project: providing services to taxonomists for standard genome sequencing and annotation.</title>
        <authorList>
            <consortium name="The Broad Institute Genomics Platform"/>
            <consortium name="The Broad Institute Genome Sequencing Center for Infectious Disease"/>
            <person name="Wu L."/>
            <person name="Ma J."/>
        </authorList>
    </citation>
    <scope>NUCLEOTIDE SEQUENCE [LARGE SCALE GENOMIC DNA]</scope>
    <source>
        <strain evidence="7">JCM 17688</strain>
    </source>
</reference>
<accession>A0ABP8JQN5</accession>
<dbReference type="PRINTS" id="PR00455">
    <property type="entry name" value="HTHTETR"/>
</dbReference>
<protein>
    <submittedName>
        <fullName evidence="6">TetR/AcrR family transcriptional regulator</fullName>
    </submittedName>
</protein>
<dbReference type="Pfam" id="PF00440">
    <property type="entry name" value="TetR_N"/>
    <property type="match status" value="1"/>
</dbReference>
<evidence type="ECO:0000313" key="6">
    <source>
        <dbReference type="EMBL" id="GAA4394506.1"/>
    </source>
</evidence>
<dbReference type="SUPFAM" id="SSF46689">
    <property type="entry name" value="Homeodomain-like"/>
    <property type="match status" value="1"/>
</dbReference>
<feature type="DNA-binding region" description="H-T-H motif" evidence="4">
    <location>
        <begin position="29"/>
        <end position="48"/>
    </location>
</feature>